<dbReference type="AlphaFoldDB" id="A0A365H5H3"/>
<reference evidence="1 2" key="1">
    <citation type="submission" date="2018-06" db="EMBL/GenBank/DDBJ databases">
        <title>Actinomadura craniellae sp. nov. isolated from marine sponge Craniella sp.</title>
        <authorList>
            <person name="Li L."/>
            <person name="Xu Q.H."/>
            <person name="Lin H.W."/>
            <person name="Lu Y.H."/>
        </authorList>
    </citation>
    <scope>NUCLEOTIDE SEQUENCE [LARGE SCALE GENOMIC DNA]</scope>
    <source>
        <strain evidence="1 2">LHW63021</strain>
    </source>
</reference>
<protein>
    <submittedName>
        <fullName evidence="1">ComF family protein</fullName>
    </submittedName>
</protein>
<name>A0A365H5H3_9ACTN</name>
<dbReference type="RefSeq" id="WP_111867842.1">
    <property type="nucleotide sequence ID" value="NZ_QLYX01000006.1"/>
</dbReference>
<dbReference type="Proteomes" id="UP000251891">
    <property type="component" value="Unassembled WGS sequence"/>
</dbReference>
<dbReference type="InterPro" id="IPR029057">
    <property type="entry name" value="PRTase-like"/>
</dbReference>
<dbReference type="Gene3D" id="3.40.50.2020">
    <property type="match status" value="1"/>
</dbReference>
<dbReference type="InterPro" id="IPR051910">
    <property type="entry name" value="ComF/GntX_DNA_util-trans"/>
</dbReference>
<evidence type="ECO:0000313" key="2">
    <source>
        <dbReference type="Proteomes" id="UP000251891"/>
    </source>
</evidence>
<dbReference type="PANTHER" id="PTHR47505:SF1">
    <property type="entry name" value="DNA UTILIZATION PROTEIN YHGH"/>
    <property type="match status" value="1"/>
</dbReference>
<dbReference type="SUPFAM" id="SSF53271">
    <property type="entry name" value="PRTase-like"/>
    <property type="match status" value="1"/>
</dbReference>
<evidence type="ECO:0000313" key="1">
    <source>
        <dbReference type="EMBL" id="RAY14288.1"/>
    </source>
</evidence>
<organism evidence="1 2">
    <name type="scientific">Actinomadura craniellae</name>
    <dbReference type="NCBI Taxonomy" id="2231787"/>
    <lineage>
        <taxon>Bacteria</taxon>
        <taxon>Bacillati</taxon>
        <taxon>Actinomycetota</taxon>
        <taxon>Actinomycetes</taxon>
        <taxon>Streptosporangiales</taxon>
        <taxon>Thermomonosporaceae</taxon>
        <taxon>Actinomadura</taxon>
    </lineage>
</organism>
<sequence>MGWLAELIDLVLPRHCAGCGAGEPLCSGCAAALAGPARPVPALAGLPPPWAAADYTGPVRHTVIAYKERGRTDLAAPLGAALARAIVAAWAAAAPAAAFPGPGLFVGAAPGAGRPAFAVVAVPSARAAARRRGYRPVGRLAAAAVLGLRRAGWAVTGADALRHRRGVADQAGLDAAARAANLAGALVVRRGGPPVGPVVLVDDVITSGATLAEAARALRAAGADVRAVAAVAATPRHGG</sequence>
<dbReference type="EMBL" id="QLYX01000006">
    <property type="protein sequence ID" value="RAY14288.1"/>
    <property type="molecule type" value="Genomic_DNA"/>
</dbReference>
<dbReference type="PANTHER" id="PTHR47505">
    <property type="entry name" value="DNA UTILIZATION PROTEIN YHGH"/>
    <property type="match status" value="1"/>
</dbReference>
<keyword evidence="2" id="KW-1185">Reference proteome</keyword>
<proteinExistence type="predicted"/>
<comment type="caution">
    <text evidence="1">The sequence shown here is derived from an EMBL/GenBank/DDBJ whole genome shotgun (WGS) entry which is preliminary data.</text>
</comment>
<gene>
    <name evidence="1" type="ORF">DPM19_15030</name>
</gene>
<accession>A0A365H5H3</accession>